<dbReference type="Gene3D" id="2.60.40.1080">
    <property type="match status" value="1"/>
</dbReference>
<dbReference type="SUPFAM" id="SSF50370">
    <property type="entry name" value="Ricin B-like lectins"/>
    <property type="match status" value="1"/>
</dbReference>
<gene>
    <name evidence="2" type="ORF">GC102_36700</name>
</gene>
<dbReference type="Pfam" id="PF16403">
    <property type="entry name" value="Bact_surface_Ig-like"/>
    <property type="match status" value="1"/>
</dbReference>
<dbReference type="InterPro" id="IPR013783">
    <property type="entry name" value="Ig-like_fold"/>
</dbReference>
<dbReference type="Proteomes" id="UP000658690">
    <property type="component" value="Unassembled WGS sequence"/>
</dbReference>
<sequence length="444" mass="46979">QYSDISHPNLEWKVVKLANGYYKLVNHTSGKVLDNAGSLTDGTPLYQWADLNNPNLEWALQATAQTVQVSSISVSGAGGASAITVKDGTLQMQADVLPANATNRNVTWSVYETDGTTLTDKATIDANGLLTAKKVGTVKVVATAADGSGKKSFKDLVIDFISPVTTDNAPAGWVNHDTTVNLNAVDDGSGILATYLTVDGGAQQSGNAIAFNTEGVHTLVYWSVDHAGNVEQAHTVTVSIDKTAPTLTVSDSNSTTVYLGSTYTDAGATATDNVDGEVTSSIVTTGTVDTSKEGTYSITYTVQDHAGNTAIATRTVQVINVYKFSGILQPINVDGQSIFKQGSTVPVKFQLTDALNQYVSNLSASIKVTYLSADVDGTDIEDVISTDASTGTLFRYDSTANQYIFNLSTKNLEAGKYQVEVLLPSTYTLVSTTPLKITFSLRSK</sequence>
<dbReference type="EMBL" id="WHOC01000188">
    <property type="protein sequence ID" value="NOU91228.1"/>
    <property type="molecule type" value="Genomic_DNA"/>
</dbReference>
<proteinExistence type="predicted"/>
<dbReference type="CDD" id="cd00161">
    <property type="entry name" value="beta-trefoil_Ricin-like"/>
    <property type="match status" value="1"/>
</dbReference>
<dbReference type="InterPro" id="IPR058094">
    <property type="entry name" value="Ig-like_OmpL47-like"/>
</dbReference>
<dbReference type="Pfam" id="PF02368">
    <property type="entry name" value="Big_2"/>
    <property type="match status" value="1"/>
</dbReference>
<dbReference type="InterPro" id="IPR003343">
    <property type="entry name" value="Big_2"/>
</dbReference>
<protein>
    <submittedName>
        <fullName evidence="2">DUF5011 domain-containing protein</fullName>
    </submittedName>
</protein>
<evidence type="ECO:0000259" key="1">
    <source>
        <dbReference type="SMART" id="SM00635"/>
    </source>
</evidence>
<dbReference type="NCBIfam" id="NF038114">
    <property type="entry name" value="rightmost"/>
    <property type="match status" value="1"/>
</dbReference>
<accession>A0ABX1ZD25</accession>
<dbReference type="InterPro" id="IPR032179">
    <property type="entry name" value="Cry22Aa_Ig-like"/>
</dbReference>
<organism evidence="2 3">
    <name type="scientific">Paenibacillus germinis</name>
    <dbReference type="NCBI Taxonomy" id="2654979"/>
    <lineage>
        <taxon>Bacteria</taxon>
        <taxon>Bacillati</taxon>
        <taxon>Bacillota</taxon>
        <taxon>Bacilli</taxon>
        <taxon>Bacillales</taxon>
        <taxon>Paenibacillaceae</taxon>
        <taxon>Paenibacillus</taxon>
    </lineage>
</organism>
<comment type="caution">
    <text evidence="2">The sequence shown here is derived from an EMBL/GenBank/DDBJ whole genome shotgun (WGS) entry which is preliminary data.</text>
</comment>
<dbReference type="Gene3D" id="2.60.40.10">
    <property type="entry name" value="Immunoglobulins"/>
    <property type="match status" value="1"/>
</dbReference>
<evidence type="ECO:0000313" key="2">
    <source>
        <dbReference type="EMBL" id="NOU91228.1"/>
    </source>
</evidence>
<dbReference type="NCBIfam" id="NF047446">
    <property type="entry name" value="barrel_OmpL47"/>
    <property type="match status" value="1"/>
</dbReference>
<dbReference type="Gene3D" id="3.30.1920.20">
    <property type="match status" value="1"/>
</dbReference>
<dbReference type="SUPFAM" id="SSF49373">
    <property type="entry name" value="Invasin/intimin cell-adhesion fragments"/>
    <property type="match status" value="1"/>
</dbReference>
<dbReference type="Gene3D" id="2.80.10.50">
    <property type="match status" value="1"/>
</dbReference>
<keyword evidence="3" id="KW-1185">Reference proteome</keyword>
<dbReference type="InterPro" id="IPR008964">
    <property type="entry name" value="Invasin/intimin_cell_adhesion"/>
</dbReference>
<feature type="domain" description="BIG2" evidence="1">
    <location>
        <begin position="68"/>
        <end position="154"/>
    </location>
</feature>
<evidence type="ECO:0000313" key="3">
    <source>
        <dbReference type="Proteomes" id="UP000658690"/>
    </source>
</evidence>
<feature type="non-terminal residue" evidence="2">
    <location>
        <position position="1"/>
    </location>
</feature>
<dbReference type="InterPro" id="IPR035992">
    <property type="entry name" value="Ricin_B-like_lectins"/>
</dbReference>
<dbReference type="SMART" id="SM00635">
    <property type="entry name" value="BID_2"/>
    <property type="match status" value="1"/>
</dbReference>
<reference evidence="2 3" key="1">
    <citation type="submission" date="2019-10" db="EMBL/GenBank/DDBJ databases">
        <title>Description of Paenibacillus choica sp. nov.</title>
        <authorList>
            <person name="Carlier A."/>
            <person name="Qi S."/>
        </authorList>
    </citation>
    <scope>NUCLEOTIDE SEQUENCE [LARGE SCALE GENOMIC DNA]</scope>
    <source>
        <strain evidence="2 3">LMG 31460</strain>
    </source>
</reference>
<dbReference type="RefSeq" id="WP_171693932.1">
    <property type="nucleotide sequence ID" value="NZ_WHOC01000188.1"/>
</dbReference>
<name>A0ABX1ZD25_9BACL</name>